<feature type="region of interest" description="Disordered" evidence="11">
    <location>
        <begin position="632"/>
        <end position="681"/>
    </location>
</feature>
<feature type="compositionally biased region" description="Low complexity" evidence="11">
    <location>
        <begin position="653"/>
        <end position="662"/>
    </location>
</feature>
<dbReference type="PRINTS" id="PR00380">
    <property type="entry name" value="KINESINHEAVY"/>
</dbReference>
<evidence type="ECO:0000256" key="11">
    <source>
        <dbReference type="SAM" id="MobiDB-lite"/>
    </source>
</evidence>
<feature type="binding site" evidence="9">
    <location>
        <begin position="111"/>
        <end position="118"/>
    </location>
    <ligand>
        <name>ATP</name>
        <dbReference type="ChEBI" id="CHEBI:30616"/>
    </ligand>
</feature>
<dbReference type="Gene3D" id="3.40.850.10">
    <property type="entry name" value="Kinesin motor domain"/>
    <property type="match status" value="1"/>
</dbReference>
<dbReference type="PROSITE" id="PS00411">
    <property type="entry name" value="KINESIN_MOTOR_1"/>
    <property type="match status" value="1"/>
</dbReference>
<evidence type="ECO:0000256" key="8">
    <source>
        <dbReference type="ARBA" id="ARBA00023212"/>
    </source>
</evidence>
<keyword evidence="6 10" id="KW-0175">Coiled coil</keyword>
<dbReference type="GO" id="GO:0005524">
    <property type="term" value="F:ATP binding"/>
    <property type="evidence" value="ECO:0007669"/>
    <property type="project" value="UniProtKB-UniRule"/>
</dbReference>
<evidence type="ECO:0000256" key="3">
    <source>
        <dbReference type="ARBA" id="ARBA00022701"/>
    </source>
</evidence>
<evidence type="ECO:0000256" key="9">
    <source>
        <dbReference type="PROSITE-ProRule" id="PRU00283"/>
    </source>
</evidence>
<dbReference type="EMBL" id="LSSM01000551">
    <property type="protein sequence ID" value="OMJ28557.1"/>
    <property type="molecule type" value="Genomic_DNA"/>
</dbReference>
<dbReference type="AlphaFoldDB" id="A0A1R1YNR0"/>
<evidence type="ECO:0000313" key="13">
    <source>
        <dbReference type="EMBL" id="OMJ28557.1"/>
    </source>
</evidence>
<dbReference type="InterPro" id="IPR059182">
    <property type="entry name" value="Khc_C"/>
</dbReference>
<protein>
    <submittedName>
        <fullName evidence="13">Kinesin heavy chain</fullName>
    </submittedName>
</protein>
<feature type="compositionally biased region" description="Polar residues" evidence="11">
    <location>
        <begin position="858"/>
        <end position="874"/>
    </location>
</feature>
<dbReference type="InterPro" id="IPR027417">
    <property type="entry name" value="P-loop_NTPase"/>
</dbReference>
<feature type="coiled-coil region" evidence="10">
    <location>
        <begin position="532"/>
        <end position="573"/>
    </location>
</feature>
<organism evidence="13 14">
    <name type="scientific">Smittium culicis</name>
    <dbReference type="NCBI Taxonomy" id="133412"/>
    <lineage>
        <taxon>Eukaryota</taxon>
        <taxon>Fungi</taxon>
        <taxon>Fungi incertae sedis</taxon>
        <taxon>Zoopagomycota</taxon>
        <taxon>Kickxellomycotina</taxon>
        <taxon>Harpellomycetes</taxon>
        <taxon>Harpellales</taxon>
        <taxon>Legeriomycetaceae</taxon>
        <taxon>Smittium</taxon>
    </lineage>
</organism>
<feature type="coiled-coil region" evidence="10">
    <location>
        <begin position="984"/>
        <end position="1018"/>
    </location>
</feature>
<feature type="compositionally biased region" description="Polar residues" evidence="11">
    <location>
        <begin position="1099"/>
        <end position="1113"/>
    </location>
</feature>
<feature type="region of interest" description="Disordered" evidence="11">
    <location>
        <begin position="1095"/>
        <end position="1119"/>
    </location>
</feature>
<dbReference type="CDD" id="cd23649">
    <property type="entry name" value="Khc_CBD_cc"/>
    <property type="match status" value="1"/>
</dbReference>
<dbReference type="PROSITE" id="PS50067">
    <property type="entry name" value="KINESIN_MOTOR_2"/>
    <property type="match status" value="1"/>
</dbReference>
<feature type="domain" description="Kinesin motor" evidence="12">
    <location>
        <begin position="6"/>
        <end position="353"/>
    </location>
</feature>
<feature type="compositionally biased region" description="Basic and acidic residues" evidence="11">
    <location>
        <begin position="632"/>
        <end position="652"/>
    </location>
</feature>
<keyword evidence="7 9" id="KW-0505">Motor protein</keyword>
<evidence type="ECO:0000259" key="12">
    <source>
        <dbReference type="PROSITE" id="PS50067"/>
    </source>
</evidence>
<keyword evidence="14" id="KW-1185">Reference proteome</keyword>
<feature type="compositionally biased region" description="Polar residues" evidence="11">
    <location>
        <begin position="436"/>
        <end position="494"/>
    </location>
</feature>
<proteinExistence type="inferred from homology"/>
<dbReference type="CDD" id="cd01369">
    <property type="entry name" value="KISc_KHC_KIF5"/>
    <property type="match status" value="1"/>
</dbReference>
<keyword evidence="2" id="KW-0963">Cytoplasm</keyword>
<dbReference type="InterPro" id="IPR019821">
    <property type="entry name" value="Kinesin_motor_CS"/>
</dbReference>
<feature type="region of interest" description="Disordered" evidence="11">
    <location>
        <begin position="847"/>
        <end position="874"/>
    </location>
</feature>
<comment type="subcellular location">
    <subcellularLocation>
        <location evidence="1">Cytoplasm</location>
        <location evidence="1">Cytoskeleton</location>
    </subcellularLocation>
</comment>
<evidence type="ECO:0000256" key="7">
    <source>
        <dbReference type="ARBA" id="ARBA00023175"/>
    </source>
</evidence>
<dbReference type="GO" id="GO:0003777">
    <property type="term" value="F:microtubule motor activity"/>
    <property type="evidence" value="ECO:0007669"/>
    <property type="project" value="InterPro"/>
</dbReference>
<keyword evidence="4 9" id="KW-0547">Nucleotide-binding</keyword>
<dbReference type="OrthoDB" id="3176171at2759"/>
<evidence type="ECO:0000313" key="14">
    <source>
        <dbReference type="Proteomes" id="UP000187429"/>
    </source>
</evidence>
<evidence type="ECO:0000256" key="6">
    <source>
        <dbReference type="ARBA" id="ARBA00023054"/>
    </source>
</evidence>
<feature type="coiled-coil region" evidence="10">
    <location>
        <begin position="765"/>
        <end position="813"/>
    </location>
</feature>
<dbReference type="InterPro" id="IPR036961">
    <property type="entry name" value="Kinesin_motor_dom_sf"/>
</dbReference>
<accession>A0A1R1YNR0</accession>
<evidence type="ECO:0000256" key="5">
    <source>
        <dbReference type="ARBA" id="ARBA00022840"/>
    </source>
</evidence>
<dbReference type="Pfam" id="PF00225">
    <property type="entry name" value="Kinesin"/>
    <property type="match status" value="1"/>
</dbReference>
<feature type="compositionally biased region" description="Polar residues" evidence="11">
    <location>
        <begin position="671"/>
        <end position="680"/>
    </location>
</feature>
<evidence type="ECO:0000256" key="2">
    <source>
        <dbReference type="ARBA" id="ARBA00022490"/>
    </source>
</evidence>
<dbReference type="SMART" id="SM00129">
    <property type="entry name" value="KISc"/>
    <property type="match status" value="1"/>
</dbReference>
<name>A0A1R1YNR0_9FUNG</name>
<comment type="caution">
    <text evidence="13">The sequence shown here is derived from an EMBL/GenBank/DDBJ whole genome shotgun (WGS) entry which is preliminary data.</text>
</comment>
<dbReference type="Proteomes" id="UP000187429">
    <property type="component" value="Unassembled WGS sequence"/>
</dbReference>
<dbReference type="PANTHER" id="PTHR47968:SF75">
    <property type="entry name" value="CENTROMERE-ASSOCIATED PROTEIN E"/>
    <property type="match status" value="1"/>
</dbReference>
<keyword evidence="8" id="KW-0206">Cytoskeleton</keyword>
<reference evidence="14" key="1">
    <citation type="submission" date="2017-01" db="EMBL/GenBank/DDBJ databases">
        <authorList>
            <person name="Wang Y."/>
            <person name="White M."/>
            <person name="Kvist S."/>
            <person name="Moncalvo J.-M."/>
        </authorList>
    </citation>
    <scope>NUCLEOTIDE SEQUENCE [LARGE SCALE GENOMIC DNA]</scope>
    <source>
        <strain evidence="14">ID-206-W2</strain>
    </source>
</reference>
<dbReference type="InterPro" id="IPR027640">
    <property type="entry name" value="Kinesin-like_fam"/>
</dbReference>
<feature type="region of interest" description="Disordered" evidence="11">
    <location>
        <begin position="409"/>
        <end position="501"/>
    </location>
</feature>
<sequence length="1119" mass="125400">MSQGNNIKVVVRFRPQNSIEIREGGQPVIDIIEDHSVGLSSDDGPSSFTFDRAFGMETSQEDLYNYSIKQTLDGKYLHFFNPTSFNISSFFSFLPCLDIFNGYNGTVFAYGQTGSGKTFTMMGADIDNPDLKGIIPRIVEGIFNTILDSPPYLEYTVKVSYIEIYMEKIRDLLNPVNDNLPIHEDKSRGVHIKGVLEIFVSSVEEVYDTMKQGGKSRVVAHTNMNAESSRSHSIFQITIQQKNNTNGKTKSGQLSLVDLAGSEKVGKTGATGQTLEEAKKINKSLSSLGNVINALTDGKSSHIPYRDSKLTRILQESLGGNSRTTLIINCSPSSYNLPETISTLRFANPKKKFHLSNRAKSITNKATINQALSPEELSAMVKKLNLKVLTYGEYIQSLEGEIKVWRSGGQVPPEEQAKLSKKPSANPNKLDPNPPSENNRSSMASQGSLTPNRMQFNKNRNSTNTIQQHLTNQPSSRASSPGLNASQTTFSTPATPDLSMLDLTLRSPTPYAMGEDEREDFLKRENELVDQLSEREKLIKMKELEAEELKNELETLQSENSSLRAKNDSFSTEIVQIRLDKDKSEFNLRETQLTVESLTEAKSASDILVSKLKAQLEEHLVEIENLKKLESESSRTEVSLDSRAKTKDERVSEMVSEVVAMSTDMKESSKEPSPQKTGSDANELEVSMLINQRDQLLTSERKKADQVIRLQNENNELLRKQIEIETMYNKLIVEYEDFLENSIAMDEAQTNEESIHLSEVKSKVESQYNSRIEQQMQQINELQDERQRRIDEINSLNELLSSYKNSSLELESELISVKKELENAKLVAQTAQVNAFTSMHASGMMSQSIARNSESRNSRTFSESGTVNEDGSSSSLAENLEKAKLEISQLKENNFKAFKEFETVRRSLMRDVQTRCENIIELEMALDDLKETNRQLSRKINTPEQTRKMVMLEKNLSQLTGIQKELVLSNSEFKNQIALMNKKLDARSERIEFLELALEKSNSELDLTRRVLDEMRTKQNIEKNRIRNSAANALNGGGSATINSGSGGSYYLNRLSFNRVAKPIRGGGGSGNSANSAIRNKAIIIDDESVSNDKLSVDGNAQDNNQKSKNRSSWLLWGG</sequence>
<gene>
    <name evidence="13" type="ORF">AYI69_g1966</name>
</gene>
<keyword evidence="5 9" id="KW-0067">ATP-binding</keyword>
<evidence type="ECO:0000256" key="10">
    <source>
        <dbReference type="SAM" id="Coils"/>
    </source>
</evidence>
<dbReference type="InterPro" id="IPR001752">
    <property type="entry name" value="Kinesin_motor_dom"/>
</dbReference>
<evidence type="ECO:0000256" key="1">
    <source>
        <dbReference type="ARBA" id="ARBA00004245"/>
    </source>
</evidence>
<keyword evidence="3" id="KW-0493">Microtubule</keyword>
<feature type="coiled-coil region" evidence="10">
    <location>
        <begin position="700"/>
        <end position="730"/>
    </location>
</feature>
<dbReference type="SUPFAM" id="SSF52540">
    <property type="entry name" value="P-loop containing nucleoside triphosphate hydrolases"/>
    <property type="match status" value="1"/>
</dbReference>
<comment type="similarity">
    <text evidence="9">Belongs to the TRAFAC class myosin-kinesin ATPase superfamily. Kinesin family.</text>
</comment>
<dbReference type="GO" id="GO:0007018">
    <property type="term" value="P:microtubule-based movement"/>
    <property type="evidence" value="ECO:0007669"/>
    <property type="project" value="InterPro"/>
</dbReference>
<dbReference type="GO" id="GO:0008017">
    <property type="term" value="F:microtubule binding"/>
    <property type="evidence" value="ECO:0007669"/>
    <property type="project" value="InterPro"/>
</dbReference>
<evidence type="ECO:0000256" key="4">
    <source>
        <dbReference type="ARBA" id="ARBA00022741"/>
    </source>
</evidence>
<dbReference type="PANTHER" id="PTHR47968">
    <property type="entry name" value="CENTROMERE PROTEIN E"/>
    <property type="match status" value="1"/>
</dbReference>